<evidence type="ECO:0000256" key="1">
    <source>
        <dbReference type="SAM" id="MobiDB-lite"/>
    </source>
</evidence>
<keyword evidence="2" id="KW-0732">Signal</keyword>
<dbReference type="InterPro" id="IPR046540">
    <property type="entry name" value="DMFA2_C"/>
</dbReference>
<organism evidence="4 5">
    <name type="scientific">Actinoallomurus spadix</name>
    <dbReference type="NCBI Taxonomy" id="79912"/>
    <lineage>
        <taxon>Bacteria</taxon>
        <taxon>Bacillati</taxon>
        <taxon>Actinomycetota</taxon>
        <taxon>Actinomycetes</taxon>
        <taxon>Streptosporangiales</taxon>
        <taxon>Thermomonosporaceae</taxon>
        <taxon>Actinoallomurus</taxon>
    </lineage>
</organism>
<gene>
    <name evidence="4" type="ORF">GCM10010151_54050</name>
</gene>
<evidence type="ECO:0000256" key="2">
    <source>
        <dbReference type="SAM" id="SignalP"/>
    </source>
</evidence>
<feature type="chain" id="PRO_5046692834" description="N,N-dimethylformamidase beta subunit-like C-terminal domain-containing protein" evidence="2">
    <location>
        <begin position="24"/>
        <end position="508"/>
    </location>
</feature>
<name>A0ABN0X867_9ACTN</name>
<protein>
    <recommendedName>
        <fullName evidence="3">N,N-dimethylformamidase beta subunit-like C-terminal domain-containing protein</fullName>
    </recommendedName>
</protein>
<feature type="region of interest" description="Disordered" evidence="1">
    <location>
        <begin position="25"/>
        <end position="50"/>
    </location>
</feature>
<keyword evidence="5" id="KW-1185">Reference proteome</keyword>
<dbReference type="PROSITE" id="PS51257">
    <property type="entry name" value="PROKAR_LIPOPROTEIN"/>
    <property type="match status" value="1"/>
</dbReference>
<evidence type="ECO:0000313" key="4">
    <source>
        <dbReference type="EMBL" id="GAA0357612.1"/>
    </source>
</evidence>
<dbReference type="Pfam" id="PF20254">
    <property type="entry name" value="DMFA2_C"/>
    <property type="match status" value="1"/>
</dbReference>
<reference evidence="4 5" key="1">
    <citation type="journal article" date="2019" name="Int. J. Syst. Evol. Microbiol.">
        <title>The Global Catalogue of Microorganisms (GCM) 10K type strain sequencing project: providing services to taxonomists for standard genome sequencing and annotation.</title>
        <authorList>
            <consortium name="The Broad Institute Genomics Platform"/>
            <consortium name="The Broad Institute Genome Sequencing Center for Infectious Disease"/>
            <person name="Wu L."/>
            <person name="Ma J."/>
        </authorList>
    </citation>
    <scope>NUCLEOTIDE SEQUENCE [LARGE SCALE GENOMIC DNA]</scope>
    <source>
        <strain evidence="4 5">JCM 3146</strain>
    </source>
</reference>
<sequence>MIMNRAVAAVAVLLLLLTGCGGGHHEAASPSRTPHSVPSPAVAENSRPGTSAWKVRKVGAEHAIEGFADHVSVLPGESFRLFVSTTAKGYTVTAFRMGWYAGAQARKVWAAPHQAGRRQAPAKTAGRTHTVTAPWQPSLTVSTRGWPEGAYLLRLDADSGSQRFVPITVRSASTAGRVVILGGTTTWQAYNMWGGRDLYQGPGGFDGRSRAVSFDRPYDGNGAVKFLAFEQPAIALAERTGLPLAYETDNDLHHDPRLLDGARALVSLGHDEYWSTAMRDEVTKARDAGMNIAFLGANAVNRHIRYEPTSLGPDRLVVCYKSADEDPVKDPAEKTQDWRLSPRPRPESALIGIMYTCFPADGAWKVYRPDNWVFAGTGAHKGDEFPGVIGPESDAVTAGGPTPRPIEVLAHSTIQCGTYTTTSDATYYTTKSGAGVFATGTMRWVCSMRGRACGHGVTGKAASFVSKVTENVLRAFAAGPAGQAHPVRDNLAKIRPARAGMAQGADLD</sequence>
<evidence type="ECO:0000313" key="5">
    <source>
        <dbReference type="Proteomes" id="UP001501822"/>
    </source>
</evidence>
<feature type="domain" description="N,N-dimethylformamidase beta subunit-like C-terminal" evidence="3">
    <location>
        <begin position="91"/>
        <end position="449"/>
    </location>
</feature>
<proteinExistence type="predicted"/>
<dbReference type="EMBL" id="BAAABM010000049">
    <property type="protein sequence ID" value="GAA0357612.1"/>
    <property type="molecule type" value="Genomic_DNA"/>
</dbReference>
<evidence type="ECO:0000259" key="3">
    <source>
        <dbReference type="Pfam" id="PF20254"/>
    </source>
</evidence>
<feature type="signal peptide" evidence="2">
    <location>
        <begin position="1"/>
        <end position="23"/>
    </location>
</feature>
<accession>A0ABN0X867</accession>
<dbReference type="Proteomes" id="UP001501822">
    <property type="component" value="Unassembled WGS sequence"/>
</dbReference>
<comment type="caution">
    <text evidence="4">The sequence shown here is derived from an EMBL/GenBank/DDBJ whole genome shotgun (WGS) entry which is preliminary data.</text>
</comment>